<dbReference type="AlphaFoldDB" id="A0A1J1J478"/>
<dbReference type="EMBL" id="CVRI01000067">
    <property type="protein sequence ID" value="CRL06596.1"/>
    <property type="molecule type" value="Genomic_DNA"/>
</dbReference>
<sequence>MYLVIQELHIYNNDGMAVKEASASATEEKNYSRLMFLNHQALETRNNITTMSELNFPINKIDSTANFKGIASSKTYSANPFQLSTKAQPTPHLRPQKEKKSFRFLLFNMKEKKVFVLISFFHSIHHKHNPVTTTYTTKLFNVSNHLFNHHYRTRHSKPKQKENVKIILL</sequence>
<protein>
    <submittedName>
        <fullName evidence="1">CLUMA_CG019642, isoform A</fullName>
    </submittedName>
</protein>
<evidence type="ECO:0000313" key="1">
    <source>
        <dbReference type="EMBL" id="CRL06596.1"/>
    </source>
</evidence>
<proteinExistence type="predicted"/>
<dbReference type="Proteomes" id="UP000183832">
    <property type="component" value="Unassembled WGS sequence"/>
</dbReference>
<name>A0A1J1J478_9DIPT</name>
<gene>
    <name evidence="1" type="ORF">CLUMA_CG019642</name>
</gene>
<accession>A0A1J1J478</accession>
<evidence type="ECO:0000313" key="2">
    <source>
        <dbReference type="Proteomes" id="UP000183832"/>
    </source>
</evidence>
<reference evidence="1 2" key="1">
    <citation type="submission" date="2015-04" db="EMBL/GenBank/DDBJ databases">
        <authorList>
            <person name="Syromyatnikov M.Y."/>
            <person name="Popov V.N."/>
        </authorList>
    </citation>
    <scope>NUCLEOTIDE SEQUENCE [LARGE SCALE GENOMIC DNA]</scope>
</reference>
<keyword evidence="2" id="KW-1185">Reference proteome</keyword>
<organism evidence="1 2">
    <name type="scientific">Clunio marinus</name>
    <dbReference type="NCBI Taxonomy" id="568069"/>
    <lineage>
        <taxon>Eukaryota</taxon>
        <taxon>Metazoa</taxon>
        <taxon>Ecdysozoa</taxon>
        <taxon>Arthropoda</taxon>
        <taxon>Hexapoda</taxon>
        <taxon>Insecta</taxon>
        <taxon>Pterygota</taxon>
        <taxon>Neoptera</taxon>
        <taxon>Endopterygota</taxon>
        <taxon>Diptera</taxon>
        <taxon>Nematocera</taxon>
        <taxon>Chironomoidea</taxon>
        <taxon>Chironomidae</taxon>
        <taxon>Clunio</taxon>
    </lineage>
</organism>